<evidence type="ECO:0000256" key="2">
    <source>
        <dbReference type="ARBA" id="ARBA00022723"/>
    </source>
</evidence>
<protein>
    <submittedName>
        <fullName evidence="8">2OG-Fe(II) oxygenase</fullName>
    </submittedName>
</protein>
<reference evidence="8 9" key="1">
    <citation type="submission" date="2018-06" db="EMBL/GenBank/DDBJ databases">
        <title>Paenibacillus montanisoli sp. nov., isolated from mountain area soil.</title>
        <authorList>
            <person name="Wu M."/>
        </authorList>
    </citation>
    <scope>NUCLEOTIDE SEQUENCE [LARGE SCALE GENOMIC DNA]</scope>
    <source>
        <strain evidence="8 9">RA17</strain>
    </source>
</reference>
<dbReference type="Proteomes" id="UP000249260">
    <property type="component" value="Unassembled WGS sequence"/>
</dbReference>
<dbReference type="PROSITE" id="PS51471">
    <property type="entry name" value="FE2OG_OXY"/>
    <property type="match status" value="1"/>
</dbReference>
<dbReference type="InterPro" id="IPR045054">
    <property type="entry name" value="P4HA-like"/>
</dbReference>
<keyword evidence="3" id="KW-0847">Vitamin C</keyword>
<sequence>MQTTEDATMTIKEQTIMQASGNRIMTRDREVQIVGKIDEPLILIMDNVLSGDECDALIALAANRMQRAKIGKSHTVSDVRTNSSMFFEESENEWLQSIEARTAELMHVPIAHAEPLQILHYKAGQQYQPHLDYFTSGDVVNNRISTLVMYLNDVEEGGETYFPSLRFAVTPKKGSAVYFEYFYNDPHLNELTQHAGNPVTAGEKWVATQWMRRQRHRSF</sequence>
<keyword evidence="2" id="KW-0479">Metal-binding</keyword>
<dbReference type="PANTHER" id="PTHR10869">
    <property type="entry name" value="PROLYL 4-HYDROXYLASE ALPHA SUBUNIT"/>
    <property type="match status" value="1"/>
</dbReference>
<keyword evidence="9" id="KW-1185">Reference proteome</keyword>
<comment type="caution">
    <text evidence="8">The sequence shown here is derived from an EMBL/GenBank/DDBJ whole genome shotgun (WGS) entry which is preliminary data.</text>
</comment>
<dbReference type="InterPro" id="IPR044862">
    <property type="entry name" value="Pro_4_hyd_alph_FE2OG_OXY"/>
</dbReference>
<proteinExistence type="predicted"/>
<keyword evidence="6" id="KW-0408">Iron</keyword>
<evidence type="ECO:0000256" key="5">
    <source>
        <dbReference type="ARBA" id="ARBA00023002"/>
    </source>
</evidence>
<dbReference type="InterPro" id="IPR006620">
    <property type="entry name" value="Pro_4_hyd_alph"/>
</dbReference>
<name>A0A328TSD0_9BACL</name>
<evidence type="ECO:0000259" key="7">
    <source>
        <dbReference type="PROSITE" id="PS51471"/>
    </source>
</evidence>
<dbReference type="InterPro" id="IPR005123">
    <property type="entry name" value="Oxoglu/Fe-dep_dioxygenase_dom"/>
</dbReference>
<organism evidence="8 9">
    <name type="scientific">Paenibacillus montanisoli</name>
    <dbReference type="NCBI Taxonomy" id="2081970"/>
    <lineage>
        <taxon>Bacteria</taxon>
        <taxon>Bacillati</taxon>
        <taxon>Bacillota</taxon>
        <taxon>Bacilli</taxon>
        <taxon>Bacillales</taxon>
        <taxon>Paenibacillaceae</taxon>
        <taxon>Paenibacillus</taxon>
    </lineage>
</organism>
<evidence type="ECO:0000313" key="8">
    <source>
        <dbReference type="EMBL" id="RAP73388.1"/>
    </source>
</evidence>
<evidence type="ECO:0000256" key="3">
    <source>
        <dbReference type="ARBA" id="ARBA00022896"/>
    </source>
</evidence>
<accession>A0A328TSD0</accession>
<dbReference type="AlphaFoldDB" id="A0A328TSD0"/>
<dbReference type="GO" id="GO:0004656">
    <property type="term" value="F:procollagen-proline 4-dioxygenase activity"/>
    <property type="evidence" value="ECO:0007669"/>
    <property type="project" value="TreeGrafter"/>
</dbReference>
<dbReference type="Pfam" id="PF13640">
    <property type="entry name" value="2OG-FeII_Oxy_3"/>
    <property type="match status" value="1"/>
</dbReference>
<feature type="domain" description="Fe2OG dioxygenase" evidence="7">
    <location>
        <begin position="112"/>
        <end position="213"/>
    </location>
</feature>
<dbReference type="GO" id="GO:0031418">
    <property type="term" value="F:L-ascorbic acid binding"/>
    <property type="evidence" value="ECO:0007669"/>
    <property type="project" value="UniProtKB-KW"/>
</dbReference>
<comment type="cofactor">
    <cofactor evidence="1">
        <name>L-ascorbate</name>
        <dbReference type="ChEBI" id="CHEBI:38290"/>
    </cofactor>
</comment>
<dbReference type="SMART" id="SM00702">
    <property type="entry name" value="P4Hc"/>
    <property type="match status" value="1"/>
</dbReference>
<gene>
    <name evidence="8" type="ORF">DL346_27150</name>
</gene>
<keyword evidence="5" id="KW-0560">Oxidoreductase</keyword>
<evidence type="ECO:0000256" key="6">
    <source>
        <dbReference type="ARBA" id="ARBA00023004"/>
    </source>
</evidence>
<evidence type="ECO:0000313" key="9">
    <source>
        <dbReference type="Proteomes" id="UP000249260"/>
    </source>
</evidence>
<evidence type="ECO:0000256" key="4">
    <source>
        <dbReference type="ARBA" id="ARBA00022964"/>
    </source>
</evidence>
<dbReference type="EMBL" id="QLUW01000007">
    <property type="protein sequence ID" value="RAP73388.1"/>
    <property type="molecule type" value="Genomic_DNA"/>
</dbReference>
<dbReference type="OrthoDB" id="269774at2"/>
<keyword evidence="4" id="KW-0223">Dioxygenase</keyword>
<dbReference type="GO" id="GO:0005506">
    <property type="term" value="F:iron ion binding"/>
    <property type="evidence" value="ECO:0007669"/>
    <property type="project" value="InterPro"/>
</dbReference>
<dbReference type="PANTHER" id="PTHR10869:SF246">
    <property type="entry name" value="TRANSMEMBRANE PROLYL 4-HYDROXYLASE"/>
    <property type="match status" value="1"/>
</dbReference>
<evidence type="ECO:0000256" key="1">
    <source>
        <dbReference type="ARBA" id="ARBA00001961"/>
    </source>
</evidence>
<dbReference type="Gene3D" id="2.60.120.620">
    <property type="entry name" value="q2cbj1_9rhob like domain"/>
    <property type="match status" value="1"/>
</dbReference>